<feature type="transmembrane region" description="Helical" evidence="1">
    <location>
        <begin position="374"/>
        <end position="396"/>
    </location>
</feature>
<feature type="transmembrane region" description="Helical" evidence="1">
    <location>
        <begin position="21"/>
        <end position="39"/>
    </location>
</feature>
<evidence type="ECO:0000256" key="1">
    <source>
        <dbReference type="SAM" id="Phobius"/>
    </source>
</evidence>
<feature type="transmembrane region" description="Helical" evidence="1">
    <location>
        <begin position="192"/>
        <end position="218"/>
    </location>
</feature>
<feature type="transmembrane region" description="Helical" evidence="1">
    <location>
        <begin position="416"/>
        <end position="441"/>
    </location>
</feature>
<dbReference type="EMBL" id="AZBU02000004">
    <property type="protein sequence ID" value="TKR80333.1"/>
    <property type="molecule type" value="Genomic_DNA"/>
</dbReference>
<feature type="transmembrane region" description="Helical" evidence="1">
    <location>
        <begin position="302"/>
        <end position="322"/>
    </location>
</feature>
<gene>
    <name evidence="2" type="ORF">L596_014420</name>
</gene>
<sequence length="458" mass="51973">MKDETEKTLDFHDVRQKYQKVSLLLTLIFFVAFGFATTTTTTSKEKSVLALNNYGFARAKRSFHPVSFTDIQPLRHFLPQKSLRGHVHFGVPQTTVASTNPCSRYEAKYGSGFSRQSTFTVISWFPFCPFFILTLFLIAYSVFIFLKPRFLLSTKAKALRAMVHGGFALGSLEILVPLNIDSSDRTSAVPKWQIFVASSLALLFFVLQTMLVVGAYVINVDEQQSSRDDELKKEGFTFKRPFNLFFYIALLTVGTKKALEILLTAFILSSVHNPEGIVVGLKKEAIHTIVWFYTENFCWRSFVPFAILFVIAVTVYLMIFCARKSGEFHIHKWLCINLATAKFSAVPRRLKTDPRPLQTRGAPTVSPNLVISTLFLHFVSCCVLFLICCIDGYYYFADMVPNKHCALIKPLRSAIFDSFVILTICCGLYVLVSVGLVIEFYGKLRRKPNRKSAIVTRF</sequence>
<name>A0A4U5NCT4_STECR</name>
<dbReference type="AlphaFoldDB" id="A0A4U5NCT4"/>
<comment type="caution">
    <text evidence="2">The sequence shown here is derived from an EMBL/GenBank/DDBJ whole genome shotgun (WGS) entry which is preliminary data.</text>
</comment>
<evidence type="ECO:0000313" key="3">
    <source>
        <dbReference type="Proteomes" id="UP000298663"/>
    </source>
</evidence>
<feature type="transmembrane region" description="Helical" evidence="1">
    <location>
        <begin position="124"/>
        <end position="146"/>
    </location>
</feature>
<keyword evidence="1" id="KW-0472">Membrane</keyword>
<evidence type="ECO:0000313" key="2">
    <source>
        <dbReference type="EMBL" id="TKR80333.1"/>
    </source>
</evidence>
<reference evidence="2 3" key="2">
    <citation type="journal article" date="2019" name="G3 (Bethesda)">
        <title>Hybrid Assembly of the Genome of the Entomopathogenic Nematode Steinernema carpocapsae Identifies the X-Chromosome.</title>
        <authorList>
            <person name="Serra L."/>
            <person name="Macchietto M."/>
            <person name="Macias-Munoz A."/>
            <person name="McGill C.J."/>
            <person name="Rodriguez I.M."/>
            <person name="Rodriguez B."/>
            <person name="Murad R."/>
            <person name="Mortazavi A."/>
        </authorList>
    </citation>
    <scope>NUCLEOTIDE SEQUENCE [LARGE SCALE GENOMIC DNA]</scope>
    <source>
        <strain evidence="2 3">ALL</strain>
    </source>
</reference>
<organism evidence="2 3">
    <name type="scientific">Steinernema carpocapsae</name>
    <name type="common">Entomopathogenic nematode</name>
    <dbReference type="NCBI Taxonomy" id="34508"/>
    <lineage>
        <taxon>Eukaryota</taxon>
        <taxon>Metazoa</taxon>
        <taxon>Ecdysozoa</taxon>
        <taxon>Nematoda</taxon>
        <taxon>Chromadorea</taxon>
        <taxon>Rhabditida</taxon>
        <taxon>Tylenchina</taxon>
        <taxon>Panagrolaimomorpha</taxon>
        <taxon>Strongyloidoidea</taxon>
        <taxon>Steinernematidae</taxon>
        <taxon>Steinernema</taxon>
    </lineage>
</organism>
<keyword evidence="1" id="KW-1133">Transmembrane helix</keyword>
<feature type="transmembrane region" description="Helical" evidence="1">
    <location>
        <begin position="244"/>
        <end position="268"/>
    </location>
</feature>
<proteinExistence type="predicted"/>
<dbReference type="Proteomes" id="UP000298663">
    <property type="component" value="Unassembled WGS sequence"/>
</dbReference>
<keyword evidence="3" id="KW-1185">Reference proteome</keyword>
<dbReference type="OrthoDB" id="10486020at2759"/>
<feature type="transmembrane region" description="Helical" evidence="1">
    <location>
        <begin position="158"/>
        <end position="180"/>
    </location>
</feature>
<accession>A0A4U5NCT4</accession>
<reference evidence="2 3" key="1">
    <citation type="journal article" date="2015" name="Genome Biol.">
        <title>Comparative genomics of Steinernema reveals deeply conserved gene regulatory networks.</title>
        <authorList>
            <person name="Dillman A.R."/>
            <person name="Macchietto M."/>
            <person name="Porter C.F."/>
            <person name="Rogers A."/>
            <person name="Williams B."/>
            <person name="Antoshechkin I."/>
            <person name="Lee M.M."/>
            <person name="Goodwin Z."/>
            <person name="Lu X."/>
            <person name="Lewis E.E."/>
            <person name="Goodrich-Blair H."/>
            <person name="Stock S.P."/>
            <person name="Adams B.J."/>
            <person name="Sternberg P.W."/>
            <person name="Mortazavi A."/>
        </authorList>
    </citation>
    <scope>NUCLEOTIDE SEQUENCE [LARGE SCALE GENOMIC DNA]</scope>
    <source>
        <strain evidence="2 3">ALL</strain>
    </source>
</reference>
<keyword evidence="1" id="KW-0812">Transmembrane</keyword>
<protein>
    <submittedName>
        <fullName evidence="2">Uncharacterized protein</fullName>
    </submittedName>
</protein>